<dbReference type="Proteomes" id="UP001443914">
    <property type="component" value="Unassembled WGS sequence"/>
</dbReference>
<name>A0AAW1HPQ7_SAPOF</name>
<evidence type="ECO:0000259" key="1">
    <source>
        <dbReference type="Pfam" id="PF03478"/>
    </source>
</evidence>
<evidence type="ECO:0000313" key="3">
    <source>
        <dbReference type="Proteomes" id="UP001443914"/>
    </source>
</evidence>
<gene>
    <name evidence="2" type="ORF">RND81_11G169900</name>
</gene>
<dbReference type="AlphaFoldDB" id="A0AAW1HPQ7"/>
<protein>
    <recommendedName>
        <fullName evidence="1">KIB1-4 beta-propeller domain-containing protein</fullName>
    </recommendedName>
</protein>
<keyword evidence="3" id="KW-1185">Reference proteome</keyword>
<organism evidence="2 3">
    <name type="scientific">Saponaria officinalis</name>
    <name type="common">Common soapwort</name>
    <name type="synonym">Lychnis saponaria</name>
    <dbReference type="NCBI Taxonomy" id="3572"/>
    <lineage>
        <taxon>Eukaryota</taxon>
        <taxon>Viridiplantae</taxon>
        <taxon>Streptophyta</taxon>
        <taxon>Embryophyta</taxon>
        <taxon>Tracheophyta</taxon>
        <taxon>Spermatophyta</taxon>
        <taxon>Magnoliopsida</taxon>
        <taxon>eudicotyledons</taxon>
        <taxon>Gunneridae</taxon>
        <taxon>Pentapetalae</taxon>
        <taxon>Caryophyllales</taxon>
        <taxon>Caryophyllaceae</taxon>
        <taxon>Caryophylleae</taxon>
        <taxon>Saponaria</taxon>
    </lineage>
</organism>
<dbReference type="EMBL" id="JBDFQZ010000011">
    <property type="protein sequence ID" value="KAK9677824.1"/>
    <property type="molecule type" value="Genomic_DNA"/>
</dbReference>
<dbReference type="InterPro" id="IPR005174">
    <property type="entry name" value="KIB1-4_b-propeller"/>
</dbReference>
<dbReference type="Pfam" id="PF03478">
    <property type="entry name" value="Beta-prop_KIB1-4"/>
    <property type="match status" value="1"/>
</dbReference>
<dbReference type="PANTHER" id="PTHR44259:SF93">
    <property type="entry name" value="PROTEIN, PUTATIVE (DUF295)-RELATED"/>
    <property type="match status" value="1"/>
</dbReference>
<feature type="domain" description="KIB1-4 beta-propeller" evidence="1">
    <location>
        <begin position="23"/>
        <end position="246"/>
    </location>
</feature>
<dbReference type="PANTHER" id="PTHR44259">
    <property type="entry name" value="OS07G0183000 PROTEIN-RELATED"/>
    <property type="match status" value="1"/>
</dbReference>
<comment type="caution">
    <text evidence="2">The sequence shown here is derived from an EMBL/GenBank/DDBJ whole genome shotgun (WGS) entry which is preliminary data.</text>
</comment>
<accession>A0AAW1HPQ7</accession>
<evidence type="ECO:0000313" key="2">
    <source>
        <dbReference type="EMBL" id="KAK9677824.1"/>
    </source>
</evidence>
<proteinExistence type="predicted"/>
<dbReference type="InterPro" id="IPR050942">
    <property type="entry name" value="F-box_BR-signaling"/>
</dbReference>
<reference evidence="2" key="1">
    <citation type="submission" date="2024-03" db="EMBL/GenBank/DDBJ databases">
        <title>WGS assembly of Saponaria officinalis var. Norfolk2.</title>
        <authorList>
            <person name="Jenkins J."/>
            <person name="Shu S."/>
            <person name="Grimwood J."/>
            <person name="Barry K."/>
            <person name="Goodstein D."/>
            <person name="Schmutz J."/>
            <person name="Leebens-Mack J."/>
            <person name="Osbourn A."/>
        </authorList>
    </citation>
    <scope>NUCLEOTIDE SEQUENCE [LARGE SCALE GENOMIC DNA]</scope>
    <source>
        <strain evidence="2">JIC</strain>
    </source>
</reference>
<sequence>MMRIILENPFVSRSRKNKANVGKIVLPPVMSEPNAWFYEYSVSKVMLFGNPSMCTDYLVLAIYAAPNCLAIFKSWSPSKKWIYLEDVCGKDANLVDKCFMDANYYKGKIYLVNALTGIHEIDAFSNKNGDLHINHVFKWQQPYRSRMYIAESSKGDLLLVKRLDDEDEDHEFNPVTLGFNVYKLNENKMVQVDNLDGDSIFVGDGQTVCVAACDLENCQPNSIYFTDDAFMFHALNHSHVRETRFGPRDSGIFCLDDNTIKPLYPYHLPSHKDLPPPIWVLPMF</sequence>